<keyword evidence="2" id="KW-1185">Reference proteome</keyword>
<dbReference type="HOGENOM" id="CLU_1228298_0_0_0"/>
<protein>
    <submittedName>
        <fullName evidence="1">Uncharacterized protein</fullName>
    </submittedName>
</protein>
<proteinExistence type="predicted"/>
<evidence type="ECO:0000313" key="1">
    <source>
        <dbReference type="EMBL" id="ADU65419.1"/>
    </source>
</evidence>
<accession>E6W1G3</accession>
<evidence type="ECO:0000313" key="2">
    <source>
        <dbReference type="Proteomes" id="UP000002572"/>
    </source>
</evidence>
<dbReference type="InParanoid" id="E6W1G3"/>
<organism evidence="1 2">
    <name type="scientific">Desulfurispirillum indicum (strain ATCC BAA-1389 / DSM 22839 / S5)</name>
    <dbReference type="NCBI Taxonomy" id="653733"/>
    <lineage>
        <taxon>Bacteria</taxon>
        <taxon>Pseudomonadati</taxon>
        <taxon>Chrysiogenota</taxon>
        <taxon>Chrysiogenia</taxon>
        <taxon>Chrysiogenales</taxon>
        <taxon>Chrysiogenaceae</taxon>
        <taxon>Desulfurispirillum</taxon>
    </lineage>
</organism>
<dbReference type="EMBL" id="CP002432">
    <property type="protein sequence ID" value="ADU65419.1"/>
    <property type="molecule type" value="Genomic_DNA"/>
</dbReference>
<dbReference type="Proteomes" id="UP000002572">
    <property type="component" value="Chromosome"/>
</dbReference>
<dbReference type="KEGG" id="din:Selin_0674"/>
<name>E6W1G3_DESIS</name>
<dbReference type="AlphaFoldDB" id="E6W1G3"/>
<sequence length="225" mass="25176">MSIISGINIYSPLHGYSSARQAYSPPEIQAQRAQCQDDVQLSLEALERYDAEIAAKKMPARIDMPCGNQIINIAGTIEQNLELIAERIQEILGDGERDPFYLVMSGDTARVLGDEKAAVNLFDMLDSDEPVFRDQTIRSLVSETLQYTKFLLFVAHNYEHPDPAQEERSITAIFDFLKSMGFPDPENNPDPEFADMALKFSGNRLSLDLLDREERETLANGGSLA</sequence>
<dbReference type="RefSeq" id="WP_013505307.1">
    <property type="nucleotide sequence ID" value="NC_014836.1"/>
</dbReference>
<reference evidence="1 2" key="1">
    <citation type="submission" date="2010-12" db="EMBL/GenBank/DDBJ databases">
        <title>Complete sequence of Desulfurispirillum indicum S5.</title>
        <authorList>
            <consortium name="US DOE Joint Genome Institute"/>
            <person name="Lucas S."/>
            <person name="Copeland A."/>
            <person name="Lapidus A."/>
            <person name="Cheng J.-F."/>
            <person name="Goodwin L."/>
            <person name="Pitluck S."/>
            <person name="Chertkov O."/>
            <person name="Held B."/>
            <person name="Detter J.C."/>
            <person name="Han C."/>
            <person name="Tapia R."/>
            <person name="Land M."/>
            <person name="Hauser L."/>
            <person name="Kyrpides N."/>
            <person name="Ivanova N."/>
            <person name="Mikhailova N."/>
            <person name="Haggblom M."/>
            <person name="Rauschenbach I."/>
            <person name="Bini E."/>
            <person name="Woyke T."/>
        </authorList>
    </citation>
    <scope>NUCLEOTIDE SEQUENCE [LARGE SCALE GENOMIC DNA]</scope>
    <source>
        <strain evidence="2">ATCC BAA-1389 / DSM 22839 / S5</strain>
    </source>
</reference>
<gene>
    <name evidence="1" type="ordered locus">Selin_0674</name>
</gene>